<dbReference type="AlphaFoldDB" id="A0A3M6CJ80"/>
<protein>
    <submittedName>
        <fullName evidence="1">Uncharacterized protein</fullName>
    </submittedName>
</protein>
<evidence type="ECO:0000313" key="1">
    <source>
        <dbReference type="EMBL" id="RMV43461.1"/>
    </source>
</evidence>
<gene>
    <name evidence="1" type="ORF">ALP10_03691</name>
</gene>
<evidence type="ECO:0000313" key="2">
    <source>
        <dbReference type="Proteomes" id="UP000279173"/>
    </source>
</evidence>
<dbReference type="EMBL" id="RBUT01000170">
    <property type="protein sequence ID" value="RMV43461.1"/>
    <property type="molecule type" value="Genomic_DNA"/>
</dbReference>
<dbReference type="Proteomes" id="UP000279173">
    <property type="component" value="Unassembled WGS sequence"/>
</dbReference>
<organism evidence="1 2">
    <name type="scientific">Pseudomonas syringae pv. helianthi</name>
    <dbReference type="NCBI Taxonomy" id="251654"/>
    <lineage>
        <taxon>Bacteria</taxon>
        <taxon>Pseudomonadati</taxon>
        <taxon>Pseudomonadota</taxon>
        <taxon>Gammaproteobacteria</taxon>
        <taxon>Pseudomonadales</taxon>
        <taxon>Pseudomonadaceae</taxon>
        <taxon>Pseudomonas</taxon>
    </lineage>
</organism>
<reference evidence="1 2" key="1">
    <citation type="submission" date="2018-08" db="EMBL/GenBank/DDBJ databases">
        <title>Recombination of ecologically and evolutionarily significant loci maintains genetic cohesion in the Pseudomonas syringae species complex.</title>
        <authorList>
            <person name="Dillon M."/>
            <person name="Thakur S."/>
            <person name="Almeida R.N.D."/>
            <person name="Weir B.S."/>
            <person name="Guttman D.S."/>
        </authorList>
    </citation>
    <scope>NUCLEOTIDE SEQUENCE [LARGE SCALE GENOMIC DNA]</scope>
    <source>
        <strain evidence="1 2">ICMP 3263</strain>
    </source>
</reference>
<name>A0A3M6CJ80_9PSED</name>
<proteinExistence type="predicted"/>
<comment type="caution">
    <text evidence="1">The sequence shown here is derived from an EMBL/GenBank/DDBJ whole genome shotgun (WGS) entry which is preliminary data.</text>
</comment>
<sequence length="55" mass="6175">MNVVEIPQQRAIAAHLELQTVIVCEDIILGRGFGSLELSIREAEVLSRHEIVLKH</sequence>
<accession>A0A3M6CJ80</accession>